<dbReference type="PROSITE" id="PS50850">
    <property type="entry name" value="MFS"/>
    <property type="match status" value="1"/>
</dbReference>
<sequence>MEHKAPDTDEREFAFHDKNNATAELAKGDVTLREEANEATAEEHSATLLGAISKHRKAVAWAGVVSLCIIMDGYDSALMGSLFGFPAFQKYYGHSIGHGKYQLDPKWQSALGFASPIGNLIGVTVNGIGTDHFGHKPVLIWSMVALMGLVFIQFFATSVQVLFVGQLLCGIPWGIFSTLAPGYASEVAPLALRSYFETWVVCCWGIGQFVSYAVLFSLQHRDDHWAFRIPFAIQWVWPVLILPIVVFCPESPWWYVRQNRLQDARKSIERLMNNHTNELADAPEKQLALMITTDRLEREANEGTSYWDCFRRSDIWRTEVACISWGSQILTGFVISGFSTYFFEQAGLASSSAFKMTLGMGGIHLLCNGLSAAISGNYGRRRPYMIGCFFMAILQIIIGILAAVGGSKSLGYATSAVFLIWYAVWCLTLGPLPYVINSEVSSTRLRSKTFVLARGTYIVLNIVNSVVSPYLLNPTAANWKGKTGFLTGGLNALCLLWAFMRLPETANRTFEELDILFTTKGINARNFGKAEIAREGEEVSVSF</sequence>
<dbReference type="NCBIfam" id="TIGR00879">
    <property type="entry name" value="SP"/>
    <property type="match status" value="1"/>
</dbReference>
<evidence type="ECO:0000256" key="5">
    <source>
        <dbReference type="ARBA" id="ARBA00022989"/>
    </source>
</evidence>
<dbReference type="InterPro" id="IPR003663">
    <property type="entry name" value="Sugar/inositol_transpt"/>
</dbReference>
<protein>
    <recommendedName>
        <fullName evidence="9">Major facilitator superfamily (MFS) profile domain-containing protein</fullName>
    </recommendedName>
</protein>
<dbReference type="Pfam" id="PF00083">
    <property type="entry name" value="Sugar_tr"/>
    <property type="match status" value="1"/>
</dbReference>
<proteinExistence type="inferred from homology"/>
<dbReference type="PANTHER" id="PTHR48022:SF2">
    <property type="entry name" value="PLASTIDIC GLUCOSE TRANSPORTER 4"/>
    <property type="match status" value="1"/>
</dbReference>
<name>A0A6A6C073_ZASCE</name>
<accession>A0A6A6C073</accession>
<comment type="subcellular location">
    <subcellularLocation>
        <location evidence="1">Membrane</location>
        <topology evidence="1">Multi-pass membrane protein</topology>
    </subcellularLocation>
</comment>
<dbReference type="InterPro" id="IPR005829">
    <property type="entry name" value="Sugar_transporter_CS"/>
</dbReference>
<dbReference type="Proteomes" id="UP000799537">
    <property type="component" value="Unassembled WGS sequence"/>
</dbReference>
<evidence type="ECO:0000256" key="7">
    <source>
        <dbReference type="RuleBase" id="RU003346"/>
    </source>
</evidence>
<evidence type="ECO:0000259" key="9">
    <source>
        <dbReference type="PROSITE" id="PS50850"/>
    </source>
</evidence>
<feature type="transmembrane region" description="Helical" evidence="8">
    <location>
        <begin position="235"/>
        <end position="256"/>
    </location>
</feature>
<dbReference type="FunFam" id="1.20.1250.20:FF:000078">
    <property type="entry name" value="MFS maltose transporter, putative"/>
    <property type="match status" value="1"/>
</dbReference>
<keyword evidence="3 7" id="KW-0813">Transport</keyword>
<feature type="transmembrane region" description="Helical" evidence="8">
    <location>
        <begin position="484"/>
        <end position="500"/>
    </location>
</feature>
<dbReference type="Gene3D" id="1.20.1250.20">
    <property type="entry name" value="MFS general substrate transporter like domains"/>
    <property type="match status" value="1"/>
</dbReference>
<evidence type="ECO:0000256" key="1">
    <source>
        <dbReference type="ARBA" id="ARBA00004141"/>
    </source>
</evidence>
<gene>
    <name evidence="10" type="ORF">M409DRAFT_30351</name>
</gene>
<keyword evidence="5 8" id="KW-1133">Transmembrane helix</keyword>
<evidence type="ECO:0000313" key="10">
    <source>
        <dbReference type="EMBL" id="KAF2159212.1"/>
    </source>
</evidence>
<feature type="transmembrane region" description="Helical" evidence="8">
    <location>
        <begin position="384"/>
        <end position="404"/>
    </location>
</feature>
<dbReference type="GO" id="GO:0016020">
    <property type="term" value="C:membrane"/>
    <property type="evidence" value="ECO:0007669"/>
    <property type="project" value="UniProtKB-SubCell"/>
</dbReference>
<feature type="transmembrane region" description="Helical" evidence="8">
    <location>
        <begin position="353"/>
        <end position="372"/>
    </location>
</feature>
<dbReference type="InterPro" id="IPR036259">
    <property type="entry name" value="MFS_trans_sf"/>
</dbReference>
<dbReference type="RefSeq" id="XP_033660101.1">
    <property type="nucleotide sequence ID" value="XM_033809884.1"/>
</dbReference>
<feature type="transmembrane region" description="Helical" evidence="8">
    <location>
        <begin position="196"/>
        <end position="215"/>
    </location>
</feature>
<feature type="domain" description="Major facilitator superfamily (MFS) profile" evidence="9">
    <location>
        <begin position="61"/>
        <end position="506"/>
    </location>
</feature>
<keyword evidence="11" id="KW-1185">Reference proteome</keyword>
<keyword evidence="6 8" id="KW-0472">Membrane</keyword>
<feature type="transmembrane region" description="Helical" evidence="8">
    <location>
        <begin position="162"/>
        <end position="184"/>
    </location>
</feature>
<keyword evidence="4 8" id="KW-0812">Transmembrane</keyword>
<dbReference type="AlphaFoldDB" id="A0A6A6C073"/>
<dbReference type="OrthoDB" id="6612291at2759"/>
<dbReference type="PROSITE" id="PS00217">
    <property type="entry name" value="SUGAR_TRANSPORT_2"/>
    <property type="match status" value="1"/>
</dbReference>
<feature type="transmembrane region" description="Helical" evidence="8">
    <location>
        <begin position="138"/>
        <end position="156"/>
    </location>
</feature>
<dbReference type="InterPro" id="IPR050360">
    <property type="entry name" value="MFS_Sugar_Transporters"/>
</dbReference>
<dbReference type="GeneID" id="54563156"/>
<feature type="transmembrane region" description="Helical" evidence="8">
    <location>
        <begin position="451"/>
        <end position="472"/>
    </location>
</feature>
<evidence type="ECO:0000313" key="11">
    <source>
        <dbReference type="Proteomes" id="UP000799537"/>
    </source>
</evidence>
<dbReference type="InterPro" id="IPR020846">
    <property type="entry name" value="MFS_dom"/>
</dbReference>
<evidence type="ECO:0000256" key="6">
    <source>
        <dbReference type="ARBA" id="ARBA00023136"/>
    </source>
</evidence>
<reference evidence="10" key="1">
    <citation type="journal article" date="2020" name="Stud. Mycol.">
        <title>101 Dothideomycetes genomes: a test case for predicting lifestyles and emergence of pathogens.</title>
        <authorList>
            <person name="Haridas S."/>
            <person name="Albert R."/>
            <person name="Binder M."/>
            <person name="Bloem J."/>
            <person name="Labutti K."/>
            <person name="Salamov A."/>
            <person name="Andreopoulos B."/>
            <person name="Baker S."/>
            <person name="Barry K."/>
            <person name="Bills G."/>
            <person name="Bluhm B."/>
            <person name="Cannon C."/>
            <person name="Castanera R."/>
            <person name="Culley D."/>
            <person name="Daum C."/>
            <person name="Ezra D."/>
            <person name="Gonzalez J."/>
            <person name="Henrissat B."/>
            <person name="Kuo A."/>
            <person name="Liang C."/>
            <person name="Lipzen A."/>
            <person name="Lutzoni F."/>
            <person name="Magnuson J."/>
            <person name="Mondo S."/>
            <person name="Nolan M."/>
            <person name="Ohm R."/>
            <person name="Pangilinan J."/>
            <person name="Park H.-J."/>
            <person name="Ramirez L."/>
            <person name="Alfaro M."/>
            <person name="Sun H."/>
            <person name="Tritt A."/>
            <person name="Yoshinaga Y."/>
            <person name="Zwiers L.-H."/>
            <person name="Turgeon B."/>
            <person name="Goodwin S."/>
            <person name="Spatafora J."/>
            <person name="Crous P."/>
            <person name="Grigoriev I."/>
        </authorList>
    </citation>
    <scope>NUCLEOTIDE SEQUENCE</scope>
    <source>
        <strain evidence="10">ATCC 36951</strain>
    </source>
</reference>
<dbReference type="InterPro" id="IPR005828">
    <property type="entry name" value="MFS_sugar_transport-like"/>
</dbReference>
<evidence type="ECO:0000256" key="8">
    <source>
        <dbReference type="SAM" id="Phobius"/>
    </source>
</evidence>
<dbReference type="PANTHER" id="PTHR48022">
    <property type="entry name" value="PLASTIDIC GLUCOSE TRANSPORTER 4"/>
    <property type="match status" value="1"/>
</dbReference>
<evidence type="ECO:0000256" key="2">
    <source>
        <dbReference type="ARBA" id="ARBA00010992"/>
    </source>
</evidence>
<dbReference type="GO" id="GO:0005351">
    <property type="term" value="F:carbohydrate:proton symporter activity"/>
    <property type="evidence" value="ECO:0007669"/>
    <property type="project" value="TreeGrafter"/>
</dbReference>
<dbReference type="SUPFAM" id="SSF103473">
    <property type="entry name" value="MFS general substrate transporter"/>
    <property type="match status" value="1"/>
</dbReference>
<feature type="transmembrane region" description="Helical" evidence="8">
    <location>
        <begin position="320"/>
        <end position="341"/>
    </location>
</feature>
<evidence type="ECO:0000256" key="4">
    <source>
        <dbReference type="ARBA" id="ARBA00022692"/>
    </source>
</evidence>
<dbReference type="EMBL" id="ML993641">
    <property type="protein sequence ID" value="KAF2159212.1"/>
    <property type="molecule type" value="Genomic_DNA"/>
</dbReference>
<evidence type="ECO:0000256" key="3">
    <source>
        <dbReference type="ARBA" id="ARBA00022448"/>
    </source>
</evidence>
<organism evidence="10 11">
    <name type="scientific">Zasmidium cellare ATCC 36951</name>
    <dbReference type="NCBI Taxonomy" id="1080233"/>
    <lineage>
        <taxon>Eukaryota</taxon>
        <taxon>Fungi</taxon>
        <taxon>Dikarya</taxon>
        <taxon>Ascomycota</taxon>
        <taxon>Pezizomycotina</taxon>
        <taxon>Dothideomycetes</taxon>
        <taxon>Dothideomycetidae</taxon>
        <taxon>Mycosphaerellales</taxon>
        <taxon>Mycosphaerellaceae</taxon>
        <taxon>Zasmidium</taxon>
    </lineage>
</organism>
<comment type="similarity">
    <text evidence="2 7">Belongs to the major facilitator superfamily. Sugar transporter (TC 2.A.1.1) family.</text>
</comment>
<feature type="transmembrane region" description="Helical" evidence="8">
    <location>
        <begin position="410"/>
        <end position="430"/>
    </location>
</feature>